<dbReference type="eggNOG" id="ENOG502TBY1">
    <property type="taxonomic scope" value="Eukaryota"/>
</dbReference>
<proteinExistence type="predicted"/>
<evidence type="ECO:0000313" key="2">
    <source>
        <dbReference type="Proteomes" id="UP000001070"/>
    </source>
</evidence>
<dbReference type="HOGENOM" id="CLU_055890_0_0_1"/>
<protein>
    <submittedName>
        <fullName evidence="1">GH22629</fullName>
    </submittedName>
</protein>
<dbReference type="SMR" id="B4JVP5"/>
<gene>
    <name evidence="1" type="primary">Dgri\GH22629</name>
    <name evidence="1" type="ORF">Dgri_GH22629</name>
</gene>
<dbReference type="PhylomeDB" id="B4JVP5"/>
<dbReference type="InParanoid" id="B4JVP5"/>
<dbReference type="FunCoup" id="B4JVP5">
    <property type="interactions" value="17"/>
</dbReference>
<keyword evidence="2" id="KW-1185">Reference proteome</keyword>
<accession>B4JVP5</accession>
<name>B4JVP5_DROGR</name>
<dbReference type="EMBL" id="CH916375">
    <property type="protein sequence ID" value="EDV98513.1"/>
    <property type="molecule type" value="Genomic_DNA"/>
</dbReference>
<sequence length="256" mass="28528">MEDYVRQNQRQYEAKLSQLEHDLATFRDVYARELGVIPVQADQLVIKLEEAKARLNPIELIDLWHKQCVQNYSASIPLAVTVRSALTTCSNTAQSNLNSILTNTQNTYNSLKSYYASNLKNSLVDCEKRNSLSQLNYTICITTAMATTNAFTVKTLKAFNTYMQAAKCAADGRITQAWDCAFAAVFSTSSILGESMRLIDDCIANKMACASVACNTGCNNHMIIALRESDFQNTTIVNPFFGLDSKIGCLEVKFKY</sequence>
<evidence type="ECO:0000313" key="1">
    <source>
        <dbReference type="EMBL" id="EDV98513.1"/>
    </source>
</evidence>
<reference evidence="1 2" key="1">
    <citation type="journal article" date="2007" name="Nature">
        <title>Evolution of genes and genomes on the Drosophila phylogeny.</title>
        <authorList>
            <consortium name="Drosophila 12 Genomes Consortium"/>
            <person name="Clark A.G."/>
            <person name="Eisen M.B."/>
            <person name="Smith D.R."/>
            <person name="Bergman C.M."/>
            <person name="Oliver B."/>
            <person name="Markow T.A."/>
            <person name="Kaufman T.C."/>
            <person name="Kellis M."/>
            <person name="Gelbart W."/>
            <person name="Iyer V.N."/>
            <person name="Pollard D.A."/>
            <person name="Sackton T.B."/>
            <person name="Larracuente A.M."/>
            <person name="Singh N.D."/>
            <person name="Abad J.P."/>
            <person name="Abt D.N."/>
            <person name="Adryan B."/>
            <person name="Aguade M."/>
            <person name="Akashi H."/>
            <person name="Anderson W.W."/>
            <person name="Aquadro C.F."/>
            <person name="Ardell D.H."/>
            <person name="Arguello R."/>
            <person name="Artieri C.G."/>
            <person name="Barbash D.A."/>
            <person name="Barker D."/>
            <person name="Barsanti P."/>
            <person name="Batterham P."/>
            <person name="Batzoglou S."/>
            <person name="Begun D."/>
            <person name="Bhutkar A."/>
            <person name="Blanco E."/>
            <person name="Bosak S.A."/>
            <person name="Bradley R.K."/>
            <person name="Brand A.D."/>
            <person name="Brent M.R."/>
            <person name="Brooks A.N."/>
            <person name="Brown R.H."/>
            <person name="Butlin R.K."/>
            <person name="Caggese C."/>
            <person name="Calvi B.R."/>
            <person name="Bernardo de Carvalho A."/>
            <person name="Caspi A."/>
            <person name="Castrezana S."/>
            <person name="Celniker S.E."/>
            <person name="Chang J.L."/>
            <person name="Chapple C."/>
            <person name="Chatterji S."/>
            <person name="Chinwalla A."/>
            <person name="Civetta A."/>
            <person name="Clifton S.W."/>
            <person name="Comeron J.M."/>
            <person name="Costello J.C."/>
            <person name="Coyne J.A."/>
            <person name="Daub J."/>
            <person name="David R.G."/>
            <person name="Delcher A.L."/>
            <person name="Delehaunty K."/>
            <person name="Do C.B."/>
            <person name="Ebling H."/>
            <person name="Edwards K."/>
            <person name="Eickbush T."/>
            <person name="Evans J.D."/>
            <person name="Filipski A."/>
            <person name="Findeiss S."/>
            <person name="Freyhult E."/>
            <person name="Fulton L."/>
            <person name="Fulton R."/>
            <person name="Garcia A.C."/>
            <person name="Gardiner A."/>
            <person name="Garfield D.A."/>
            <person name="Garvin B.E."/>
            <person name="Gibson G."/>
            <person name="Gilbert D."/>
            <person name="Gnerre S."/>
            <person name="Godfrey J."/>
            <person name="Good R."/>
            <person name="Gotea V."/>
            <person name="Gravely B."/>
            <person name="Greenberg A.J."/>
            <person name="Griffiths-Jones S."/>
            <person name="Gross S."/>
            <person name="Guigo R."/>
            <person name="Gustafson E.A."/>
            <person name="Haerty W."/>
            <person name="Hahn M.W."/>
            <person name="Halligan D.L."/>
            <person name="Halpern A.L."/>
            <person name="Halter G.M."/>
            <person name="Han M.V."/>
            <person name="Heger A."/>
            <person name="Hillier L."/>
            <person name="Hinrichs A.S."/>
            <person name="Holmes I."/>
            <person name="Hoskins R.A."/>
            <person name="Hubisz M.J."/>
            <person name="Hultmark D."/>
            <person name="Huntley M.A."/>
            <person name="Jaffe D.B."/>
            <person name="Jagadeeshan S."/>
            <person name="Jeck W.R."/>
            <person name="Johnson J."/>
            <person name="Jones C.D."/>
            <person name="Jordan W.C."/>
            <person name="Karpen G.H."/>
            <person name="Kataoka E."/>
            <person name="Keightley P.D."/>
            <person name="Kheradpour P."/>
            <person name="Kirkness E.F."/>
            <person name="Koerich L.B."/>
            <person name="Kristiansen K."/>
            <person name="Kudrna D."/>
            <person name="Kulathinal R.J."/>
            <person name="Kumar S."/>
            <person name="Kwok R."/>
            <person name="Lander E."/>
            <person name="Langley C.H."/>
            <person name="Lapoint R."/>
            <person name="Lazzaro B.P."/>
            <person name="Lee S.J."/>
            <person name="Levesque L."/>
            <person name="Li R."/>
            <person name="Lin C.F."/>
            <person name="Lin M.F."/>
            <person name="Lindblad-Toh K."/>
            <person name="Llopart A."/>
            <person name="Long M."/>
            <person name="Low L."/>
            <person name="Lozovsky E."/>
            <person name="Lu J."/>
            <person name="Luo M."/>
            <person name="Machado C.A."/>
            <person name="Makalowski W."/>
            <person name="Marzo M."/>
            <person name="Matsuda M."/>
            <person name="Matzkin L."/>
            <person name="McAllister B."/>
            <person name="McBride C.S."/>
            <person name="McKernan B."/>
            <person name="McKernan K."/>
            <person name="Mendez-Lago M."/>
            <person name="Minx P."/>
            <person name="Mollenhauer M.U."/>
            <person name="Montooth K."/>
            <person name="Mount S.M."/>
            <person name="Mu X."/>
            <person name="Myers E."/>
            <person name="Negre B."/>
            <person name="Newfeld S."/>
            <person name="Nielsen R."/>
            <person name="Noor M.A."/>
            <person name="O'Grady P."/>
            <person name="Pachter L."/>
            <person name="Papaceit M."/>
            <person name="Parisi M.J."/>
            <person name="Parisi M."/>
            <person name="Parts L."/>
            <person name="Pedersen J.S."/>
            <person name="Pesole G."/>
            <person name="Phillippy A.M."/>
            <person name="Ponting C.P."/>
            <person name="Pop M."/>
            <person name="Porcelli D."/>
            <person name="Powell J.R."/>
            <person name="Prohaska S."/>
            <person name="Pruitt K."/>
            <person name="Puig M."/>
            <person name="Quesneville H."/>
            <person name="Ram K.R."/>
            <person name="Rand D."/>
            <person name="Rasmussen M.D."/>
            <person name="Reed L.K."/>
            <person name="Reenan R."/>
            <person name="Reily A."/>
            <person name="Remington K.A."/>
            <person name="Rieger T.T."/>
            <person name="Ritchie M.G."/>
            <person name="Robin C."/>
            <person name="Rogers Y.H."/>
            <person name="Rohde C."/>
            <person name="Rozas J."/>
            <person name="Rubenfield M.J."/>
            <person name="Ruiz A."/>
            <person name="Russo S."/>
            <person name="Salzberg S.L."/>
            <person name="Sanchez-Gracia A."/>
            <person name="Saranga D.J."/>
            <person name="Sato H."/>
            <person name="Schaeffer S.W."/>
            <person name="Schatz M.C."/>
            <person name="Schlenke T."/>
            <person name="Schwartz R."/>
            <person name="Segarra C."/>
            <person name="Singh R.S."/>
            <person name="Sirot L."/>
            <person name="Sirota M."/>
            <person name="Sisneros N.B."/>
            <person name="Smith C.D."/>
            <person name="Smith T.F."/>
            <person name="Spieth J."/>
            <person name="Stage D.E."/>
            <person name="Stark A."/>
            <person name="Stephan W."/>
            <person name="Strausberg R.L."/>
            <person name="Strempel S."/>
            <person name="Sturgill D."/>
            <person name="Sutton G."/>
            <person name="Sutton G.G."/>
            <person name="Tao W."/>
            <person name="Teichmann S."/>
            <person name="Tobari Y.N."/>
            <person name="Tomimura Y."/>
            <person name="Tsolas J.M."/>
            <person name="Valente V.L."/>
            <person name="Venter E."/>
            <person name="Venter J.C."/>
            <person name="Vicario S."/>
            <person name="Vieira F.G."/>
            <person name="Vilella A.J."/>
            <person name="Villasante A."/>
            <person name="Walenz B."/>
            <person name="Wang J."/>
            <person name="Wasserman M."/>
            <person name="Watts T."/>
            <person name="Wilson D."/>
            <person name="Wilson R.K."/>
            <person name="Wing R.A."/>
            <person name="Wolfner M.F."/>
            <person name="Wong A."/>
            <person name="Wong G.K."/>
            <person name="Wu C.I."/>
            <person name="Wu G."/>
            <person name="Yamamoto D."/>
            <person name="Yang H.P."/>
            <person name="Yang S.P."/>
            <person name="Yorke J.A."/>
            <person name="Yoshida K."/>
            <person name="Zdobnov E."/>
            <person name="Zhang P."/>
            <person name="Zhang Y."/>
            <person name="Zimin A.V."/>
            <person name="Baldwin J."/>
            <person name="Abdouelleil A."/>
            <person name="Abdulkadir J."/>
            <person name="Abebe A."/>
            <person name="Abera B."/>
            <person name="Abreu J."/>
            <person name="Acer S.C."/>
            <person name="Aftuck L."/>
            <person name="Alexander A."/>
            <person name="An P."/>
            <person name="Anderson E."/>
            <person name="Anderson S."/>
            <person name="Arachi H."/>
            <person name="Azer M."/>
            <person name="Bachantsang P."/>
            <person name="Barry A."/>
            <person name="Bayul T."/>
            <person name="Berlin A."/>
            <person name="Bessette D."/>
            <person name="Bloom T."/>
            <person name="Blye J."/>
            <person name="Boguslavskiy L."/>
            <person name="Bonnet C."/>
            <person name="Boukhgalter B."/>
            <person name="Bourzgui I."/>
            <person name="Brown A."/>
            <person name="Cahill P."/>
            <person name="Channer S."/>
            <person name="Cheshatsang Y."/>
            <person name="Chuda L."/>
            <person name="Citroen M."/>
            <person name="Collymore A."/>
            <person name="Cooke P."/>
            <person name="Costello M."/>
            <person name="D'Aco K."/>
            <person name="Daza R."/>
            <person name="De Haan G."/>
            <person name="DeGray S."/>
            <person name="DeMaso C."/>
            <person name="Dhargay N."/>
            <person name="Dooley K."/>
            <person name="Dooley E."/>
            <person name="Doricent M."/>
            <person name="Dorje P."/>
            <person name="Dorjee K."/>
            <person name="Dupes A."/>
            <person name="Elong R."/>
            <person name="Falk J."/>
            <person name="Farina A."/>
            <person name="Faro S."/>
            <person name="Ferguson D."/>
            <person name="Fisher S."/>
            <person name="Foley C.D."/>
            <person name="Franke A."/>
            <person name="Friedrich D."/>
            <person name="Gadbois L."/>
            <person name="Gearin G."/>
            <person name="Gearin C.R."/>
            <person name="Giannoukos G."/>
            <person name="Goode T."/>
            <person name="Graham J."/>
            <person name="Grandbois E."/>
            <person name="Grewal S."/>
            <person name="Gyaltsen K."/>
            <person name="Hafez N."/>
            <person name="Hagos B."/>
            <person name="Hall J."/>
            <person name="Henson C."/>
            <person name="Hollinger A."/>
            <person name="Honan T."/>
            <person name="Huard M.D."/>
            <person name="Hughes L."/>
            <person name="Hurhula B."/>
            <person name="Husby M.E."/>
            <person name="Kamat A."/>
            <person name="Kanga B."/>
            <person name="Kashin S."/>
            <person name="Khazanovich D."/>
            <person name="Kisner P."/>
            <person name="Lance K."/>
            <person name="Lara M."/>
            <person name="Lee W."/>
            <person name="Lennon N."/>
            <person name="Letendre F."/>
            <person name="LeVine R."/>
            <person name="Lipovsky A."/>
            <person name="Liu X."/>
            <person name="Liu J."/>
            <person name="Liu S."/>
            <person name="Lokyitsang T."/>
            <person name="Lokyitsang Y."/>
            <person name="Lubonja R."/>
            <person name="Lui A."/>
            <person name="MacDonald P."/>
            <person name="Magnisalis V."/>
            <person name="Maru K."/>
            <person name="Matthews C."/>
            <person name="McCusker W."/>
            <person name="McDonough S."/>
            <person name="Mehta T."/>
            <person name="Meldrim J."/>
            <person name="Meneus L."/>
            <person name="Mihai O."/>
            <person name="Mihalev A."/>
            <person name="Mihova T."/>
            <person name="Mittelman R."/>
            <person name="Mlenga V."/>
            <person name="Montmayeur A."/>
            <person name="Mulrain L."/>
            <person name="Navidi A."/>
            <person name="Naylor J."/>
            <person name="Negash T."/>
            <person name="Nguyen T."/>
            <person name="Nguyen N."/>
            <person name="Nicol R."/>
            <person name="Norbu C."/>
            <person name="Norbu N."/>
            <person name="Novod N."/>
            <person name="O'Neill B."/>
            <person name="Osman S."/>
            <person name="Markiewicz E."/>
            <person name="Oyono O.L."/>
            <person name="Patti C."/>
            <person name="Phunkhang P."/>
            <person name="Pierre F."/>
            <person name="Priest M."/>
            <person name="Raghuraman S."/>
            <person name="Rege F."/>
            <person name="Reyes R."/>
            <person name="Rise C."/>
            <person name="Rogov P."/>
            <person name="Ross K."/>
            <person name="Ryan E."/>
            <person name="Settipalli S."/>
            <person name="Shea T."/>
            <person name="Sherpa N."/>
            <person name="Shi L."/>
            <person name="Shih D."/>
            <person name="Sparrow T."/>
            <person name="Spaulding J."/>
            <person name="Stalker J."/>
            <person name="Stange-Thomann N."/>
            <person name="Stavropoulos S."/>
            <person name="Stone C."/>
            <person name="Strader C."/>
            <person name="Tesfaye S."/>
            <person name="Thomson T."/>
            <person name="Thoulutsang Y."/>
            <person name="Thoulutsang D."/>
            <person name="Topham K."/>
            <person name="Topping I."/>
            <person name="Tsamla T."/>
            <person name="Vassiliev H."/>
            <person name="Vo A."/>
            <person name="Wangchuk T."/>
            <person name="Wangdi T."/>
            <person name="Weiand M."/>
            <person name="Wilkinson J."/>
            <person name="Wilson A."/>
            <person name="Yadav S."/>
            <person name="Young G."/>
            <person name="Yu Q."/>
            <person name="Zembek L."/>
            <person name="Zhong D."/>
            <person name="Zimmer A."/>
            <person name="Zwirko Z."/>
            <person name="Jaffe D.B."/>
            <person name="Alvarez P."/>
            <person name="Brockman W."/>
            <person name="Butler J."/>
            <person name="Chin C."/>
            <person name="Gnerre S."/>
            <person name="Grabherr M."/>
            <person name="Kleber M."/>
            <person name="Mauceli E."/>
            <person name="MacCallum I."/>
        </authorList>
    </citation>
    <scope>NUCLEOTIDE SEQUENCE [LARGE SCALE GENOMIC DNA]</scope>
    <source>
        <strain evidence="2">Tucson 15287-2541.00</strain>
    </source>
</reference>
<dbReference type="OrthoDB" id="7999179at2759"/>
<dbReference type="Proteomes" id="UP000001070">
    <property type="component" value="Unassembled WGS sequence"/>
</dbReference>
<organism evidence="2">
    <name type="scientific">Drosophila grimshawi</name>
    <name type="common">Hawaiian fruit fly</name>
    <name type="synonym">Idiomyia grimshawi</name>
    <dbReference type="NCBI Taxonomy" id="7222"/>
    <lineage>
        <taxon>Eukaryota</taxon>
        <taxon>Metazoa</taxon>
        <taxon>Ecdysozoa</taxon>
        <taxon>Arthropoda</taxon>
        <taxon>Hexapoda</taxon>
        <taxon>Insecta</taxon>
        <taxon>Pterygota</taxon>
        <taxon>Neoptera</taxon>
        <taxon>Endopterygota</taxon>
        <taxon>Diptera</taxon>
        <taxon>Brachycera</taxon>
        <taxon>Muscomorpha</taxon>
        <taxon>Ephydroidea</taxon>
        <taxon>Drosophilidae</taxon>
        <taxon>Drosophila</taxon>
        <taxon>Hawaiian Drosophila</taxon>
    </lineage>
</organism>
<dbReference type="AlphaFoldDB" id="B4JVP5"/>
<dbReference type="OMA" id="WKENDFL"/>
<dbReference type="KEGG" id="dgr:6569021"/>